<feature type="transmembrane region" description="Helical" evidence="1">
    <location>
        <begin position="510"/>
        <end position="532"/>
    </location>
</feature>
<organism evidence="4">
    <name type="scientific">Triatoma dimidiata</name>
    <name type="common">Kissing bug</name>
    <name type="synonym">Meccus dimidiatus</name>
    <dbReference type="NCBI Taxonomy" id="72491"/>
    <lineage>
        <taxon>Eukaryota</taxon>
        <taxon>Metazoa</taxon>
        <taxon>Ecdysozoa</taxon>
        <taxon>Arthropoda</taxon>
        <taxon>Hexapoda</taxon>
        <taxon>Insecta</taxon>
        <taxon>Pterygota</taxon>
        <taxon>Neoptera</taxon>
        <taxon>Paraneoptera</taxon>
        <taxon>Hemiptera</taxon>
        <taxon>Heteroptera</taxon>
        <taxon>Panheteroptera</taxon>
        <taxon>Cimicomorpha</taxon>
        <taxon>Reduviidae</taxon>
        <taxon>Triatominae</taxon>
        <taxon>Triatoma</taxon>
    </lineage>
</organism>
<feature type="transmembrane region" description="Helical" evidence="1">
    <location>
        <begin position="617"/>
        <end position="640"/>
    </location>
</feature>
<feature type="transmembrane region" description="Helical" evidence="1">
    <location>
        <begin position="401"/>
        <end position="421"/>
    </location>
</feature>
<feature type="transmembrane region" description="Helical" evidence="1">
    <location>
        <begin position="192"/>
        <end position="217"/>
    </location>
</feature>
<dbReference type="InterPro" id="IPR002656">
    <property type="entry name" value="Acyl_transf_3_dom"/>
</dbReference>
<dbReference type="Pfam" id="PF20146">
    <property type="entry name" value="NRF"/>
    <property type="match status" value="1"/>
</dbReference>
<keyword evidence="1" id="KW-0472">Membrane</keyword>
<feature type="transmembrane region" description="Helical" evidence="1">
    <location>
        <begin position="552"/>
        <end position="573"/>
    </location>
</feature>
<dbReference type="InterPro" id="IPR006621">
    <property type="entry name" value="Nose-resist-to-fluoxetine_N"/>
</dbReference>
<dbReference type="Pfam" id="PF01757">
    <property type="entry name" value="Acyl_transf_3"/>
    <property type="match status" value="1"/>
</dbReference>
<dbReference type="PANTHER" id="PTHR11161">
    <property type="entry name" value="O-ACYLTRANSFERASE"/>
    <property type="match status" value="1"/>
</dbReference>
<keyword evidence="1" id="KW-1133">Transmembrane helix</keyword>
<dbReference type="AlphaFoldDB" id="A0A0V0GAI0"/>
<dbReference type="InterPro" id="IPR052728">
    <property type="entry name" value="O2_lipid_transport_reg"/>
</dbReference>
<feature type="transmembrane region" description="Helical" evidence="1">
    <location>
        <begin position="259"/>
        <end position="280"/>
    </location>
</feature>
<sequence length="660" mass="75827">MVANVWIIQIMARTMASYVPFGMEPGLCTKQGNLYSMHVANLTFWAVQMMDSSSTGISGLLSGNRYDFGHMDQCANISVPEYNIYGRYFVVNLKFKLNNGQFVEKLETIYRKPNHNSSVWEEFKPTKDLRINPTNEINWAICVPASCTSEDVKYSLMSKLMPALESNDIIGNLTILDKYTYSKIDPPIKQPAGYYLFLFFTVGLITAVVLVTLYDMLCGDSIIVDRRKWYYKFSMVKNMETLIKSEKTEEFRAISGMKVLSMFFIILGHRMMCSLFSPMVNLRESELVIGDFIQTYLKNGAIIVDTFFIITGFLTYYKILTDIDKHQPVNVYILMVRRWIRLVPAYAFMMGFVVYIAPQLDSGPFGRGVMWQSACKQYWWTNLLFINNYVYPSKQCLIPSWYIAADLQLYALCSILGYVLYKARKAGLILLGIVSILLIIIPGIVVFHGHNDAVILMYHRNFDYYLNNTRFLKIYFPAHTRAAPYVIGMSSAYVYYLIKKNGIKLTNFQAWLLVLPMTILINASILGSWVFYIPGREYILWEHVLYSIVHRIGWAVPIICVIILDATIGFGPLRNTAGLRIFQFLNGLSYGALLVHTPLQFYVAGLGRSPIYYTPFILLWMSLGDIFMTYLIALALYLFVEAPMLVLQDLLPKFSYMYIS</sequence>
<feature type="transmembrane region" description="Helical" evidence="1">
    <location>
        <begin position="339"/>
        <end position="357"/>
    </location>
</feature>
<evidence type="ECO:0000313" key="4">
    <source>
        <dbReference type="EMBL" id="JAP05138.1"/>
    </source>
</evidence>
<dbReference type="GO" id="GO:0016747">
    <property type="term" value="F:acyltransferase activity, transferring groups other than amino-acyl groups"/>
    <property type="evidence" value="ECO:0007669"/>
    <property type="project" value="InterPro"/>
</dbReference>
<feature type="transmembrane region" description="Helical" evidence="1">
    <location>
        <begin position="428"/>
        <end position="448"/>
    </location>
</feature>
<dbReference type="PANTHER" id="PTHR11161:SF71">
    <property type="entry name" value="NOSE RESISTANT-TO-FLUOXETINE PROTEIN N-TERMINAL DOMAIN-CONTAINING PROTEIN"/>
    <property type="match status" value="1"/>
</dbReference>
<feature type="chain" id="PRO_5006865199" evidence="2">
    <location>
        <begin position="17"/>
        <end position="660"/>
    </location>
</feature>
<evidence type="ECO:0000256" key="1">
    <source>
        <dbReference type="SAM" id="Phobius"/>
    </source>
</evidence>
<proteinExistence type="predicted"/>
<feature type="signal peptide" evidence="2">
    <location>
        <begin position="1"/>
        <end position="16"/>
    </location>
</feature>
<feature type="transmembrane region" description="Helical" evidence="1">
    <location>
        <begin position="482"/>
        <end position="498"/>
    </location>
</feature>
<feature type="domain" description="Nose resistant-to-fluoxetine protein N-terminal" evidence="3">
    <location>
        <begin position="25"/>
        <end position="170"/>
    </location>
</feature>
<accession>A0A0V0GAI0</accession>
<evidence type="ECO:0000256" key="2">
    <source>
        <dbReference type="SAM" id="SignalP"/>
    </source>
</evidence>
<feature type="transmembrane region" description="Helical" evidence="1">
    <location>
        <begin position="300"/>
        <end position="319"/>
    </location>
</feature>
<dbReference type="EMBL" id="GECL01000986">
    <property type="protein sequence ID" value="JAP05138.1"/>
    <property type="molecule type" value="Transcribed_RNA"/>
</dbReference>
<name>A0A0V0GAI0_TRIDM</name>
<feature type="transmembrane region" description="Helical" evidence="1">
    <location>
        <begin position="585"/>
        <end position="605"/>
    </location>
</feature>
<dbReference type="SMART" id="SM00703">
    <property type="entry name" value="NRF"/>
    <property type="match status" value="1"/>
</dbReference>
<feature type="non-terminal residue" evidence="4">
    <location>
        <position position="660"/>
    </location>
</feature>
<reference evidence="4" key="1">
    <citation type="journal article" date="2018" name="J. Proteomics">
        <title>Exploring the molecular complexity of Triatoma dimidiata sialome.</title>
        <authorList>
            <person name="Santiago P.B."/>
            <person name="de Araujo C.N."/>
            <person name="Charneau S."/>
            <person name="Bastos I.M.D."/>
            <person name="Assumpcao T.C.F."/>
            <person name="Queiroz R.M.L."/>
            <person name="Praca Y.R."/>
            <person name="Cordeiro T.M."/>
            <person name="Garcia C.H.S."/>
            <person name="da Silva I.G."/>
            <person name="Raiol T."/>
            <person name="Motta F.N."/>
            <person name="de Araujo Oliveira J.V."/>
            <person name="de Sousa M.V."/>
            <person name="Ribeiro J.M.C."/>
            <person name="de Santana J.M."/>
        </authorList>
    </citation>
    <scope>NUCLEOTIDE SEQUENCE</scope>
    <source>
        <strain evidence="4">Santander</strain>
        <tissue evidence="4">Salivary glands</tissue>
    </source>
</reference>
<protein>
    <submittedName>
        <fullName evidence="4">Putative nose resistant to fluoxetine protein 6</fullName>
    </submittedName>
</protein>
<keyword evidence="1" id="KW-0812">Transmembrane</keyword>
<keyword evidence="2" id="KW-0732">Signal</keyword>
<evidence type="ECO:0000259" key="3">
    <source>
        <dbReference type="SMART" id="SM00703"/>
    </source>
</evidence>